<reference evidence="2 3" key="1">
    <citation type="journal article" date="2018" name="PLoS Genet.">
        <title>Population sequencing reveals clonal diversity and ancestral inbreeding in the grapevine cultivar Chardonnay.</title>
        <authorList>
            <person name="Roach M.J."/>
            <person name="Johnson D.L."/>
            <person name="Bohlmann J."/>
            <person name="van Vuuren H.J."/>
            <person name="Jones S.J."/>
            <person name="Pretorius I.S."/>
            <person name="Schmidt S.A."/>
            <person name="Borneman A.R."/>
        </authorList>
    </citation>
    <scope>NUCLEOTIDE SEQUENCE [LARGE SCALE GENOMIC DNA]</scope>
    <source>
        <strain evidence="3">cv. Chardonnay</strain>
        <tissue evidence="2">Leaf</tissue>
    </source>
</reference>
<name>A0A438F6S4_VITVI</name>
<feature type="domain" description="CWZF3/5/7 THD" evidence="1">
    <location>
        <begin position="11"/>
        <end position="177"/>
    </location>
</feature>
<protein>
    <recommendedName>
        <fullName evidence="1">CWZF3/5/7 THD domain-containing protein</fullName>
    </recommendedName>
</protein>
<comment type="caution">
    <text evidence="2">The sequence shown here is derived from an EMBL/GenBank/DDBJ whole genome shotgun (WGS) entry which is preliminary data.</text>
</comment>
<dbReference type="Pfam" id="PF24756">
    <property type="entry name" value="THD_CWZF3-5-7"/>
    <property type="match status" value="1"/>
</dbReference>
<dbReference type="InterPro" id="IPR055300">
    <property type="entry name" value="CWZF3/5/7"/>
</dbReference>
<evidence type="ECO:0000313" key="2">
    <source>
        <dbReference type="EMBL" id="RVW55717.1"/>
    </source>
</evidence>
<dbReference type="Proteomes" id="UP000288805">
    <property type="component" value="Unassembled WGS sequence"/>
</dbReference>
<dbReference type="EMBL" id="QGNW01001108">
    <property type="protein sequence ID" value="RVW55717.1"/>
    <property type="molecule type" value="Genomic_DNA"/>
</dbReference>
<evidence type="ECO:0000259" key="1">
    <source>
        <dbReference type="Pfam" id="PF24756"/>
    </source>
</evidence>
<dbReference type="PANTHER" id="PTHR46524">
    <property type="entry name" value="CW-TYPE ZINC FINGER"/>
    <property type="match status" value="1"/>
</dbReference>
<proteinExistence type="predicted"/>
<accession>A0A438F6S4</accession>
<evidence type="ECO:0000313" key="3">
    <source>
        <dbReference type="Proteomes" id="UP000288805"/>
    </source>
</evidence>
<sequence>MLSQSMRSIMTLCHEYERRQEMAAAALAYKCMEVACMRVVYCKHSSINRDRHELQATLQIAPKGASPSSSASDIDNLNNQTMTDKAALSKVSHVGGKHVIVARNHPNFVRLLDFAQDVNFAIEASRKSQKAFVAANLLLEEAQNREGITSVRRVIDFSFQDVEGLIRLVRLAQEAIS</sequence>
<dbReference type="PANTHER" id="PTHR46524:SF12">
    <property type="entry name" value="CW-TYPE DOMAIN-CONTAINING PROTEIN"/>
    <property type="match status" value="1"/>
</dbReference>
<dbReference type="AlphaFoldDB" id="A0A438F6S4"/>
<gene>
    <name evidence="2" type="ORF">CK203_085243</name>
</gene>
<organism evidence="2 3">
    <name type="scientific">Vitis vinifera</name>
    <name type="common">Grape</name>
    <dbReference type="NCBI Taxonomy" id="29760"/>
    <lineage>
        <taxon>Eukaryota</taxon>
        <taxon>Viridiplantae</taxon>
        <taxon>Streptophyta</taxon>
        <taxon>Embryophyta</taxon>
        <taxon>Tracheophyta</taxon>
        <taxon>Spermatophyta</taxon>
        <taxon>Magnoliopsida</taxon>
        <taxon>eudicotyledons</taxon>
        <taxon>Gunneridae</taxon>
        <taxon>Pentapetalae</taxon>
        <taxon>rosids</taxon>
        <taxon>Vitales</taxon>
        <taxon>Vitaceae</taxon>
        <taxon>Viteae</taxon>
        <taxon>Vitis</taxon>
    </lineage>
</organism>
<dbReference type="InterPro" id="IPR056406">
    <property type="entry name" value="THD_CWZF3/5/7"/>
</dbReference>